<dbReference type="SUPFAM" id="SSF48225">
    <property type="entry name" value="Seven-hairpin glycosidases"/>
    <property type="match status" value="1"/>
</dbReference>
<evidence type="ECO:0000256" key="8">
    <source>
        <dbReference type="PIRSR" id="PIRSR601382-3"/>
    </source>
</evidence>
<protein>
    <recommendedName>
        <fullName evidence="9">alpha-1,2-Mannosidase</fullName>
        <ecNumber evidence="9">3.2.1.-</ecNumber>
    </recommendedName>
</protein>
<keyword evidence="4 9" id="KW-0378">Hydrolase</keyword>
<dbReference type="AlphaFoldDB" id="A0A1X0SGU3"/>
<evidence type="ECO:0000256" key="10">
    <source>
        <dbReference type="SAM" id="Phobius"/>
    </source>
</evidence>
<dbReference type="Pfam" id="PF01532">
    <property type="entry name" value="Glyco_hydro_47"/>
    <property type="match status" value="1"/>
</dbReference>
<dbReference type="Proteomes" id="UP000242381">
    <property type="component" value="Unassembled WGS sequence"/>
</dbReference>
<dbReference type="PANTHER" id="PTHR11742">
    <property type="entry name" value="MANNOSYL-OLIGOSACCHARIDE ALPHA-1,2-MANNOSIDASE-RELATED"/>
    <property type="match status" value="1"/>
</dbReference>
<feature type="transmembrane region" description="Helical" evidence="10">
    <location>
        <begin position="17"/>
        <end position="35"/>
    </location>
</feature>
<dbReference type="InterPro" id="IPR050749">
    <property type="entry name" value="Glycosyl_Hydrolase_47"/>
</dbReference>
<evidence type="ECO:0000256" key="6">
    <source>
        <dbReference type="PIRSR" id="PIRSR601382-1"/>
    </source>
</evidence>
<evidence type="ECO:0000256" key="4">
    <source>
        <dbReference type="ARBA" id="ARBA00022801"/>
    </source>
</evidence>
<evidence type="ECO:0000313" key="11">
    <source>
        <dbReference type="EMBL" id="ORE23429.1"/>
    </source>
</evidence>
<dbReference type="PANTHER" id="PTHR11742:SF103">
    <property type="entry name" value="ENDOPLASMIC RETICULUM MANNOSIDASE MNL2-RELATED"/>
    <property type="match status" value="1"/>
</dbReference>
<feature type="active site" description="Proton donor" evidence="6">
    <location>
        <position position="429"/>
    </location>
</feature>
<dbReference type="InterPro" id="IPR012341">
    <property type="entry name" value="6hp_glycosidase-like_sf"/>
</dbReference>
<dbReference type="OMA" id="TFWMSET"/>
<dbReference type="PRINTS" id="PR00747">
    <property type="entry name" value="GLYHDRLASE47"/>
</dbReference>
<accession>A0A1X0SGU3</accession>
<evidence type="ECO:0000256" key="2">
    <source>
        <dbReference type="ARBA" id="ARBA00004922"/>
    </source>
</evidence>
<dbReference type="GO" id="GO:0005509">
    <property type="term" value="F:calcium ion binding"/>
    <property type="evidence" value="ECO:0007669"/>
    <property type="project" value="InterPro"/>
</dbReference>
<feature type="active site" evidence="6">
    <location>
        <position position="508"/>
    </location>
</feature>
<dbReference type="GO" id="GO:0036503">
    <property type="term" value="P:ERAD pathway"/>
    <property type="evidence" value="ECO:0007669"/>
    <property type="project" value="UniProtKB-ARBA"/>
</dbReference>
<proteinExistence type="inferred from homology"/>
<dbReference type="GO" id="GO:0016020">
    <property type="term" value="C:membrane"/>
    <property type="evidence" value="ECO:0007669"/>
    <property type="project" value="InterPro"/>
</dbReference>
<keyword evidence="10" id="KW-0812">Transmembrane</keyword>
<evidence type="ECO:0000256" key="9">
    <source>
        <dbReference type="RuleBase" id="RU361193"/>
    </source>
</evidence>
<evidence type="ECO:0000313" key="12">
    <source>
        <dbReference type="Proteomes" id="UP000242381"/>
    </source>
</evidence>
<feature type="active site" description="Proton donor" evidence="6">
    <location>
        <position position="185"/>
    </location>
</feature>
<dbReference type="InterPro" id="IPR001382">
    <property type="entry name" value="Glyco_hydro_47"/>
</dbReference>
<comment type="cofactor">
    <cofactor evidence="1 7">
        <name>Ca(2+)</name>
        <dbReference type="ChEBI" id="CHEBI:29108"/>
    </cofactor>
</comment>
<dbReference type="GO" id="GO:0005975">
    <property type="term" value="P:carbohydrate metabolic process"/>
    <property type="evidence" value="ECO:0007669"/>
    <property type="project" value="InterPro"/>
</dbReference>
<dbReference type="InterPro" id="IPR036026">
    <property type="entry name" value="Seven-hairpin_glycosidases"/>
</dbReference>
<comment type="pathway">
    <text evidence="2">Protein modification; protein glycosylation.</text>
</comment>
<dbReference type="VEuPathDB" id="FungiDB:BCV72DRAFT_249016"/>
<sequence length="617" mass="70939">MTLAAKLKGLPYKWRQMALGCTIFSFIYITFYYALQKYEYIEPTIEPTREEFYFTTNIPPSSLPETLTMTQRTYGYDNFKSRLPRIQTHFGSESATEKKIREERASAVKKAFMHGWTGYKTHALGHDELKPLTEEPHNPFGGMGATLVDSLSTMIIMELHDEFDQVIAEVEKINFYVDKELSVFETTIRYLGGLLSAYELTDHPKKHILLEKAKELGEALLPAFHTRLGIPYYKFNPVTQMGMDNSTLLADMASLQLEFFTLSHYTGNPIFAKKAQAITDFLDSAGYAHGVRLPGLYPNEIDLDAGYFTDTIASFGAMGDSAYEYLLKEYILTDGSIPQYARMYLQSIDSMKQYMLMQLPGTKFLYLPAYDTARNLKEPTMDHLTCFVPGMLAIGSRIFNRPDDIKAAKGLLETCVYMYRSSATGLAPESWVFPDQIPYNPLTYGKSLEELEQLPPRRRYRWPGKKKTPVAVNVTVEVPNLTNRTLDPPIERPTGLYARDYRYLLRPETVESLFILYRITGDPRYQEYGWEIFKAIEERCRTPVAYAAVRNVGHLGKGYRLNQIDSMESFLFAETFKYLYLLFSPPDMISLDKFVFTTEAHPLLRRPWTDTFIDYKA</sequence>
<comment type="similarity">
    <text evidence="3 9">Belongs to the glycosyl hydrolase 47 family.</text>
</comment>
<dbReference type="GO" id="GO:0005783">
    <property type="term" value="C:endoplasmic reticulum"/>
    <property type="evidence" value="ECO:0007669"/>
    <property type="project" value="TreeGrafter"/>
</dbReference>
<keyword evidence="10" id="KW-0472">Membrane</keyword>
<reference evidence="11 12" key="1">
    <citation type="journal article" date="2016" name="Proc. Natl. Acad. Sci. U.S.A.">
        <title>Lipid metabolic changes in an early divergent fungus govern the establishment of a mutualistic symbiosis with endobacteria.</title>
        <authorList>
            <person name="Lastovetsky O.A."/>
            <person name="Gaspar M.L."/>
            <person name="Mondo S.J."/>
            <person name="LaButti K.M."/>
            <person name="Sandor L."/>
            <person name="Grigoriev I.V."/>
            <person name="Henry S.A."/>
            <person name="Pawlowska T.E."/>
        </authorList>
    </citation>
    <scope>NUCLEOTIDE SEQUENCE [LARGE SCALE GENOMIC DNA]</scope>
    <source>
        <strain evidence="11 12">ATCC 11559</strain>
    </source>
</reference>
<organism evidence="11 12">
    <name type="scientific">Rhizopus microsporus</name>
    <dbReference type="NCBI Taxonomy" id="58291"/>
    <lineage>
        <taxon>Eukaryota</taxon>
        <taxon>Fungi</taxon>
        <taxon>Fungi incertae sedis</taxon>
        <taxon>Mucoromycota</taxon>
        <taxon>Mucoromycotina</taxon>
        <taxon>Mucoromycetes</taxon>
        <taxon>Mucorales</taxon>
        <taxon>Mucorineae</taxon>
        <taxon>Rhizopodaceae</taxon>
        <taxon>Rhizopus</taxon>
    </lineage>
</organism>
<dbReference type="GO" id="GO:0004571">
    <property type="term" value="F:mannosyl-oligosaccharide 1,2-alpha-mannosidase activity"/>
    <property type="evidence" value="ECO:0007669"/>
    <property type="project" value="InterPro"/>
</dbReference>
<dbReference type="EC" id="3.2.1.-" evidence="9"/>
<feature type="disulfide bond" evidence="8">
    <location>
        <begin position="386"/>
        <end position="415"/>
    </location>
</feature>
<keyword evidence="7" id="KW-0479">Metal-binding</keyword>
<keyword evidence="5 8" id="KW-1015">Disulfide bond</keyword>
<evidence type="ECO:0000256" key="5">
    <source>
        <dbReference type="ARBA" id="ARBA00023157"/>
    </source>
</evidence>
<keyword evidence="9 11" id="KW-0326">Glycosidase</keyword>
<keyword evidence="10" id="KW-1133">Transmembrane helix</keyword>
<evidence type="ECO:0000256" key="7">
    <source>
        <dbReference type="PIRSR" id="PIRSR601382-2"/>
    </source>
</evidence>
<name>A0A1X0SGU3_RHIZD</name>
<gene>
    <name evidence="11" type="ORF">BCV71DRAFT_895</name>
</gene>
<evidence type="ECO:0000256" key="1">
    <source>
        <dbReference type="ARBA" id="ARBA00001913"/>
    </source>
</evidence>
<evidence type="ECO:0000256" key="3">
    <source>
        <dbReference type="ARBA" id="ARBA00007658"/>
    </source>
</evidence>
<dbReference type="Gene3D" id="1.50.10.10">
    <property type="match status" value="1"/>
</dbReference>
<dbReference type="EMBL" id="KV921258">
    <property type="protein sequence ID" value="ORE23429.1"/>
    <property type="molecule type" value="Genomic_DNA"/>
</dbReference>
<feature type="binding site" evidence="7">
    <location>
        <position position="598"/>
    </location>
    <ligand>
        <name>Ca(2+)</name>
        <dbReference type="ChEBI" id="CHEBI:29108"/>
    </ligand>
</feature>
<feature type="active site" evidence="6">
    <location>
        <position position="320"/>
    </location>
</feature>
<keyword evidence="7" id="KW-0106">Calcium</keyword>